<evidence type="ECO:0000313" key="1">
    <source>
        <dbReference type="EMBL" id="QTA85198.1"/>
    </source>
</evidence>
<dbReference type="KEGG" id="dmm:dnm_012030"/>
<organism evidence="1 2">
    <name type="scientific">Desulfonema magnum</name>
    <dbReference type="NCBI Taxonomy" id="45655"/>
    <lineage>
        <taxon>Bacteria</taxon>
        <taxon>Pseudomonadati</taxon>
        <taxon>Thermodesulfobacteriota</taxon>
        <taxon>Desulfobacteria</taxon>
        <taxon>Desulfobacterales</taxon>
        <taxon>Desulfococcaceae</taxon>
        <taxon>Desulfonema</taxon>
    </lineage>
</organism>
<sequence>MMRKIRLYSTKNLSFALRMVFFLKSVLQKMNFLINGHELPVTTNDESFTVFPNT</sequence>
<gene>
    <name evidence="1" type="ORF">dnm_012030</name>
</gene>
<accession>A0A975GLV4</accession>
<dbReference type="AlphaFoldDB" id="A0A975GLV4"/>
<protein>
    <submittedName>
        <fullName evidence="1">Uncharacterized protein</fullName>
    </submittedName>
</protein>
<dbReference type="EMBL" id="CP061800">
    <property type="protein sequence ID" value="QTA85198.1"/>
    <property type="molecule type" value="Genomic_DNA"/>
</dbReference>
<evidence type="ECO:0000313" key="2">
    <source>
        <dbReference type="Proteomes" id="UP000663722"/>
    </source>
</evidence>
<name>A0A975GLV4_9BACT</name>
<proteinExistence type="predicted"/>
<reference evidence="1" key="1">
    <citation type="journal article" date="2021" name="Microb. Physiol.">
        <title>Proteogenomic Insights into the Physiology of Marine, Sulfate-Reducing, Filamentous Desulfonema limicola and Desulfonema magnum.</title>
        <authorList>
            <person name="Schnaars V."/>
            <person name="Wohlbrand L."/>
            <person name="Scheve S."/>
            <person name="Hinrichs C."/>
            <person name="Reinhardt R."/>
            <person name="Rabus R."/>
        </authorList>
    </citation>
    <scope>NUCLEOTIDE SEQUENCE</scope>
    <source>
        <strain evidence="1">4be13</strain>
    </source>
</reference>
<dbReference type="Proteomes" id="UP000663722">
    <property type="component" value="Chromosome"/>
</dbReference>
<keyword evidence="2" id="KW-1185">Reference proteome</keyword>